<dbReference type="SMART" id="SM01218">
    <property type="entry name" value="FoP_duplication"/>
    <property type="match status" value="1"/>
</dbReference>
<evidence type="ECO:0000313" key="5">
    <source>
        <dbReference type="Proteomes" id="UP001488805"/>
    </source>
</evidence>
<dbReference type="AlphaFoldDB" id="A0AAW1E1J0"/>
<protein>
    <recommendedName>
        <fullName evidence="2">Chromatin target of PRMT1 protein C-terminal domain-containing protein</fullName>
    </recommendedName>
</protein>
<accession>A0AAW1E1J0</accession>
<evidence type="ECO:0000256" key="1">
    <source>
        <dbReference type="ARBA" id="ARBA00022884"/>
    </source>
</evidence>
<feature type="domain" description="Chromatin target of PRMT1 protein C-terminal" evidence="2">
    <location>
        <begin position="123"/>
        <end position="204"/>
    </location>
</feature>
<sequence length="222" mass="26096">MDPSQPGGFYLRSTSTVSLNERFSQVLVDQLIRTRIRTLDPVLQQRMRCGPPQVVQLLERERSSPLHLQTRYPTVAVTQRFRRSVWTRLGGQQETHLLSTSRPPGFWSFMSKYRWRTSFTCRRRGNLHSRLGQRRLLRTRNLQKQTGRTHLWRGGATASRGRGLSKDHVPTKQQLDAQLDEYMSTSRSRLDKQLDKYMSMSRSRLDKQLDEYMSMAGQTHWD</sequence>
<dbReference type="GO" id="GO:0003723">
    <property type="term" value="F:RNA binding"/>
    <property type="evidence" value="ECO:0007669"/>
    <property type="project" value="UniProtKB-KW"/>
</dbReference>
<dbReference type="Proteomes" id="UP001488805">
    <property type="component" value="Unassembled WGS sequence"/>
</dbReference>
<dbReference type="EMBL" id="JBCEZU010000585">
    <property type="protein sequence ID" value="KAK9516005.1"/>
    <property type="molecule type" value="Genomic_DNA"/>
</dbReference>
<keyword evidence="5" id="KW-1185">Reference proteome</keyword>
<dbReference type="InterPro" id="IPR025715">
    <property type="entry name" value="FoP_C"/>
</dbReference>
<dbReference type="EMBL" id="JBCEZU010000584">
    <property type="protein sequence ID" value="KAK9516018.1"/>
    <property type="molecule type" value="Genomic_DNA"/>
</dbReference>
<gene>
    <name evidence="4" type="ORF">VZT92_025322</name>
    <name evidence="3" type="ORF">VZT92_025335</name>
</gene>
<organism evidence="4 5">
    <name type="scientific">Zoarces viviparus</name>
    <name type="common">Viviparous eelpout</name>
    <name type="synonym">Blennius viviparus</name>
    <dbReference type="NCBI Taxonomy" id="48416"/>
    <lineage>
        <taxon>Eukaryota</taxon>
        <taxon>Metazoa</taxon>
        <taxon>Chordata</taxon>
        <taxon>Craniata</taxon>
        <taxon>Vertebrata</taxon>
        <taxon>Euteleostomi</taxon>
        <taxon>Actinopterygii</taxon>
        <taxon>Neopterygii</taxon>
        <taxon>Teleostei</taxon>
        <taxon>Neoteleostei</taxon>
        <taxon>Acanthomorphata</taxon>
        <taxon>Eupercaria</taxon>
        <taxon>Perciformes</taxon>
        <taxon>Cottioidei</taxon>
        <taxon>Zoarcales</taxon>
        <taxon>Zoarcidae</taxon>
        <taxon>Zoarcinae</taxon>
        <taxon>Zoarces</taxon>
    </lineage>
</organism>
<name>A0AAW1E1J0_ZOAVI</name>
<evidence type="ECO:0000313" key="4">
    <source>
        <dbReference type="EMBL" id="KAK9516018.1"/>
    </source>
</evidence>
<comment type="caution">
    <text evidence="4">The sequence shown here is derived from an EMBL/GenBank/DDBJ whole genome shotgun (WGS) entry which is preliminary data.</text>
</comment>
<dbReference type="Pfam" id="PF13865">
    <property type="entry name" value="FoP_duplication"/>
    <property type="match status" value="1"/>
</dbReference>
<reference evidence="4 5" key="1">
    <citation type="journal article" date="2024" name="Genome Biol. Evol.">
        <title>Chromosome-level genome assembly of the viviparous eelpout Zoarces viviparus.</title>
        <authorList>
            <person name="Fuhrmann N."/>
            <person name="Brasseur M.V."/>
            <person name="Bakowski C.E."/>
            <person name="Podsiadlowski L."/>
            <person name="Prost S."/>
            <person name="Krehenwinkel H."/>
            <person name="Mayer C."/>
        </authorList>
    </citation>
    <scope>NUCLEOTIDE SEQUENCE [LARGE SCALE GENOMIC DNA]</scope>
    <source>
        <strain evidence="4">NO-MEL_2022_Ind0_liver</strain>
    </source>
</reference>
<proteinExistence type="predicted"/>
<keyword evidence="1" id="KW-0694">RNA-binding</keyword>
<evidence type="ECO:0000259" key="2">
    <source>
        <dbReference type="SMART" id="SM01218"/>
    </source>
</evidence>
<evidence type="ECO:0000313" key="3">
    <source>
        <dbReference type="EMBL" id="KAK9516005.1"/>
    </source>
</evidence>